<keyword evidence="8 12" id="KW-0297">G-protein coupled receptor</keyword>
<feature type="transmembrane region" description="Helical" evidence="13">
    <location>
        <begin position="2156"/>
        <end position="2173"/>
    </location>
</feature>
<dbReference type="SUPFAM" id="SSF81321">
    <property type="entry name" value="Family A G protein-coupled receptor-like"/>
    <property type="match status" value="12"/>
</dbReference>
<feature type="transmembrane region" description="Helical" evidence="13">
    <location>
        <begin position="1403"/>
        <end position="1425"/>
    </location>
</feature>
<evidence type="ECO:0000256" key="7">
    <source>
        <dbReference type="ARBA" id="ARBA00022989"/>
    </source>
</evidence>
<evidence type="ECO:0000256" key="8">
    <source>
        <dbReference type="ARBA" id="ARBA00023040"/>
    </source>
</evidence>
<feature type="transmembrane region" description="Helical" evidence="13">
    <location>
        <begin position="2600"/>
        <end position="2618"/>
    </location>
</feature>
<dbReference type="GO" id="GO:0005886">
    <property type="term" value="C:plasma membrane"/>
    <property type="evidence" value="ECO:0007669"/>
    <property type="project" value="UniProtKB-SubCell"/>
</dbReference>
<feature type="transmembrane region" description="Helical" evidence="13">
    <location>
        <begin position="2078"/>
        <end position="2097"/>
    </location>
</feature>
<feature type="transmembrane region" description="Helical" evidence="13">
    <location>
        <begin position="1134"/>
        <end position="1160"/>
    </location>
</feature>
<feature type="transmembrane region" description="Helical" evidence="13">
    <location>
        <begin position="3093"/>
        <end position="3117"/>
    </location>
</feature>
<evidence type="ECO:0000313" key="15">
    <source>
        <dbReference type="EMBL" id="KAG8511888.1"/>
    </source>
</evidence>
<dbReference type="InterPro" id="IPR000725">
    <property type="entry name" value="Olfact_rcpt"/>
</dbReference>
<feature type="transmembrane region" description="Helical" evidence="13">
    <location>
        <begin position="549"/>
        <end position="572"/>
    </location>
</feature>
<keyword evidence="9 13" id="KW-0472">Membrane</keyword>
<keyword evidence="10 12" id="KW-0675">Receptor</keyword>
<feature type="transmembrane region" description="Helical" evidence="13">
    <location>
        <begin position="584"/>
        <end position="602"/>
    </location>
</feature>
<feature type="transmembrane region" description="Helical" evidence="13">
    <location>
        <begin position="2541"/>
        <end position="2560"/>
    </location>
</feature>
<evidence type="ECO:0000256" key="5">
    <source>
        <dbReference type="ARBA" id="ARBA00022692"/>
    </source>
</evidence>
<keyword evidence="16" id="KW-1185">Reference proteome</keyword>
<feature type="transmembrane region" description="Helical" evidence="13">
    <location>
        <begin position="1647"/>
        <end position="1664"/>
    </location>
</feature>
<feature type="transmembrane region" description="Helical" evidence="13">
    <location>
        <begin position="1313"/>
        <end position="1332"/>
    </location>
</feature>
<feature type="domain" description="G-protein coupled receptors family 1 profile" evidence="14">
    <location>
        <begin position="779"/>
        <end position="1015"/>
    </location>
</feature>
<feature type="transmembrane region" description="Helical" evidence="13">
    <location>
        <begin position="1732"/>
        <end position="1752"/>
    </location>
</feature>
<keyword evidence="7 13" id="KW-1133">Transmembrane helix</keyword>
<feature type="transmembrane region" description="Helical" evidence="13">
    <location>
        <begin position="643"/>
        <end position="666"/>
    </location>
</feature>
<dbReference type="Pfam" id="PF00001">
    <property type="entry name" value="7tm_1"/>
    <property type="match status" value="1"/>
</dbReference>
<gene>
    <name evidence="15" type="ORF">J0S82_015569</name>
</gene>
<keyword evidence="3" id="KW-1003">Cell membrane</keyword>
<feature type="transmembrane region" description="Helical" evidence="13">
    <location>
        <begin position="3053"/>
        <end position="3072"/>
    </location>
</feature>
<feature type="transmembrane region" description="Helical" evidence="13">
    <location>
        <begin position="2728"/>
        <end position="2748"/>
    </location>
</feature>
<evidence type="ECO:0000256" key="13">
    <source>
        <dbReference type="SAM" id="Phobius"/>
    </source>
</evidence>
<dbReference type="FunFam" id="1.20.1070.10:FF:000008">
    <property type="entry name" value="Olfactory receptor"/>
    <property type="match status" value="1"/>
</dbReference>
<feature type="transmembrane region" description="Helical" evidence="13">
    <location>
        <begin position="1837"/>
        <end position="1855"/>
    </location>
</feature>
<dbReference type="FunFam" id="1.20.1070.10:FF:000001">
    <property type="entry name" value="Olfactory receptor"/>
    <property type="match status" value="7"/>
</dbReference>
<feature type="transmembrane region" description="Helical" evidence="13">
    <location>
        <begin position="1616"/>
        <end position="1635"/>
    </location>
</feature>
<feature type="transmembrane region" description="Helical" evidence="13">
    <location>
        <begin position="1066"/>
        <end position="1088"/>
    </location>
</feature>
<dbReference type="PANTHER" id="PTHR26453">
    <property type="entry name" value="OLFACTORY RECEPTOR"/>
    <property type="match status" value="1"/>
</dbReference>
<dbReference type="FunFam" id="1.20.1070.10:FF:000410">
    <property type="entry name" value="Olfactory receptor 1348"/>
    <property type="match status" value="1"/>
</dbReference>
<feature type="transmembrane region" description="Helical" evidence="13">
    <location>
        <begin position="2437"/>
        <end position="2459"/>
    </location>
</feature>
<keyword evidence="6" id="KW-0552">Olfaction</keyword>
<feature type="transmembrane region" description="Helical" evidence="13">
    <location>
        <begin position="2881"/>
        <end position="2904"/>
    </location>
</feature>
<dbReference type="InterPro" id="IPR017452">
    <property type="entry name" value="GPCR_Rhodpsn_7TM"/>
</dbReference>
<feature type="transmembrane region" description="Helical" evidence="13">
    <location>
        <begin position="207"/>
        <end position="233"/>
    </location>
</feature>
<evidence type="ECO:0000256" key="12">
    <source>
        <dbReference type="RuleBase" id="RU000688"/>
    </source>
</evidence>
<dbReference type="GO" id="GO:0004930">
    <property type="term" value="F:G protein-coupled receptor activity"/>
    <property type="evidence" value="ECO:0007669"/>
    <property type="project" value="UniProtKB-KW"/>
</dbReference>
<dbReference type="Gene3D" id="1.20.1070.10">
    <property type="entry name" value="Rhodopsin 7-helix transmembrane proteins"/>
    <property type="match status" value="11"/>
</dbReference>
<feature type="transmembrane region" description="Helical" evidence="13">
    <location>
        <begin position="2185"/>
        <end position="2206"/>
    </location>
</feature>
<feature type="transmembrane region" description="Helical" evidence="13">
    <location>
        <begin position="1277"/>
        <end position="1301"/>
    </location>
</feature>
<feature type="transmembrane region" description="Helical" evidence="13">
    <location>
        <begin position="1540"/>
        <end position="1559"/>
    </location>
</feature>
<comment type="similarity">
    <text evidence="12">Belongs to the G-protein coupled receptor 1 family.</text>
</comment>
<feature type="transmembrane region" description="Helical" evidence="13">
    <location>
        <begin position="2339"/>
        <end position="2357"/>
    </location>
</feature>
<organism evidence="15 16">
    <name type="scientific">Galemys pyrenaicus</name>
    <name type="common">Iberian desman</name>
    <name type="synonym">Pyrenean desman</name>
    <dbReference type="NCBI Taxonomy" id="202257"/>
    <lineage>
        <taxon>Eukaryota</taxon>
        <taxon>Metazoa</taxon>
        <taxon>Chordata</taxon>
        <taxon>Craniata</taxon>
        <taxon>Vertebrata</taxon>
        <taxon>Euteleostomi</taxon>
        <taxon>Mammalia</taxon>
        <taxon>Eutheria</taxon>
        <taxon>Laurasiatheria</taxon>
        <taxon>Eulipotyphla</taxon>
        <taxon>Talpidae</taxon>
        <taxon>Galemys</taxon>
    </lineage>
</organism>
<feature type="domain" description="G-protein coupled receptors family 1 profile" evidence="14">
    <location>
        <begin position="1081"/>
        <end position="1330"/>
    </location>
</feature>
<dbReference type="PRINTS" id="PR00237">
    <property type="entry name" value="GPCRRHODOPSN"/>
</dbReference>
<feature type="transmembrane region" description="Helical" evidence="13">
    <location>
        <begin position="514"/>
        <end position="537"/>
    </location>
</feature>
<feature type="transmembrane region" description="Helical" evidence="13">
    <location>
        <begin position="2950"/>
        <end position="2976"/>
    </location>
</feature>
<reference evidence="15" key="1">
    <citation type="journal article" date="2021" name="Evol. Appl.">
        <title>The genome of the Pyrenean desman and the effects of bottlenecks and inbreeding on the genomic landscape of an endangered species.</title>
        <authorList>
            <person name="Escoda L."/>
            <person name="Castresana J."/>
        </authorList>
    </citation>
    <scope>NUCLEOTIDE SEQUENCE</scope>
    <source>
        <strain evidence="15">IBE-C5619</strain>
    </source>
</reference>
<comment type="subcellular location">
    <subcellularLocation>
        <location evidence="2">Cell membrane</location>
        <topology evidence="2">Multi-pass membrane protein</topology>
    </subcellularLocation>
</comment>
<comment type="caution">
    <text evidence="15">The sequence shown here is derived from an EMBL/GenBank/DDBJ whole genome shotgun (WGS) entry which is preliminary data.</text>
</comment>
<feature type="domain" description="G-protein coupled receptors family 1 profile" evidence="14">
    <location>
        <begin position="48"/>
        <end position="297"/>
    </location>
</feature>
<evidence type="ECO:0000256" key="6">
    <source>
        <dbReference type="ARBA" id="ARBA00022725"/>
    </source>
</evidence>
<feature type="transmembrane region" description="Helical" evidence="13">
    <location>
        <begin position="2263"/>
        <end position="2285"/>
    </location>
</feature>
<feature type="transmembrane region" description="Helical" evidence="13">
    <location>
        <begin position="106"/>
        <end position="127"/>
    </location>
</feature>
<feature type="transmembrane region" description="Helical" evidence="13">
    <location>
        <begin position="2567"/>
        <end position="2588"/>
    </location>
</feature>
<accession>A0A8J6A0Z5</accession>
<dbReference type="PRINTS" id="PR00245">
    <property type="entry name" value="OLFACTORYR"/>
</dbReference>
<evidence type="ECO:0000256" key="9">
    <source>
        <dbReference type="ARBA" id="ARBA00023136"/>
    </source>
</evidence>
<feature type="transmembrane region" description="Helical" evidence="13">
    <location>
        <begin position="406"/>
        <end position="432"/>
    </location>
</feature>
<feature type="transmembrane region" description="Helical" evidence="13">
    <location>
        <begin position="372"/>
        <end position="394"/>
    </location>
</feature>
<evidence type="ECO:0000256" key="1">
    <source>
        <dbReference type="ARBA" id="ARBA00003929"/>
    </source>
</evidence>
<feature type="domain" description="G-protein coupled receptors family 1 profile" evidence="14">
    <location>
        <begin position="2278"/>
        <end position="2558"/>
    </location>
</feature>
<evidence type="ECO:0000256" key="4">
    <source>
        <dbReference type="ARBA" id="ARBA00022606"/>
    </source>
</evidence>
<feature type="domain" description="G-protein coupled receptors family 1 profile" evidence="14">
    <location>
        <begin position="2897"/>
        <end position="3146"/>
    </location>
</feature>
<feature type="transmembrane region" description="Helical" evidence="13">
    <location>
        <begin position="2697"/>
        <end position="2716"/>
    </location>
</feature>
<evidence type="ECO:0000313" key="16">
    <source>
        <dbReference type="Proteomes" id="UP000700334"/>
    </source>
</evidence>
<dbReference type="GO" id="GO:0004984">
    <property type="term" value="F:olfactory receptor activity"/>
    <property type="evidence" value="ECO:0007669"/>
    <property type="project" value="InterPro"/>
</dbReference>
<sequence>MEHKEQNFPQGNHTSLVEFILIGFSDIPKYQGLLFGVFLIIYVFILVGNSLIIVVTKIDPSLQTPMYFFLGNFSFLEICYVSVTLPRMLADLYRQYGNISFVACAVQMYFFLILGNAECFILTAMAYDRYVAICKPLLYPIIMNNRLCVQLAVACWTTAIPVHMGSIYVVFSSPFCEHNQLNHFSCDVPPVVQLVCGDTFIIEMLTYMIAAFVVIIPFLLILTSYVKIISAILKLPSASGRAKAFSTCSSHLIVVTLFFVSGIIVYFRPKSTHSSGMDKYFCLFYAILIPLFNPIIYCLRNKDVMMEHKEQNFPQGNHTSLVEFILIGFSDIPKYQGLLFGVFLIIYVFILVGNSLIIVVTKIDPSLQTPMYFFLGNFSFLEICYVSVTLPRMLADLYRQYGNISFVACAVQMYFFLILGNAECFILTAMAYDRYVAICKPLLYPIIMNNRLCVQLAVACWTTAIPVHMGSIYVVFSSPFCEHNQLNHFSCDVPPVVQLVCGDTFIIEMLTYMIAAFVVIIPFLLILTSYVKIISAILKLPSASGRAKAFSTCSSHLIVVTLFFVSGIIVYFRPKSTHSSGMDKYFCLFYAILIPLFNPIIYCLRNKDVMIELTGQSSPTGNHTTLVEFILLRFSDVPNLQRFLFAIFLILYLIILMGNSLVIMITKVDPSLQNPILLTDLCRKSRNISFLVCAIQMYLFVTLGANECLIPAAMAYDRYVAICNPLLYPVIMKNRLCVQLAAACWTTSTPINIGLTSLVFSLPFCGSNQLNHFFCDVPLIIQLACEDTFIFSFLEICYVSVTLPRLLADLYTQYRNISFVACAVQMYFFLMFGDTECFILTAMAYDRYVAICNPLLYPVIMNNKLCIKLAVACRITSIPIQIGFISQIFSLPFCVCNYLDHFFCDAPAVVKLACGDAFLTEMLMYVITALVATMPFLLIIGSYVKIISTILKLPSATGRAKAFSTCSSHLMVVILFFGSGIIVYMKPKSTHSTGMDKFLSLFYTILIPVLNPVIYCLRNKDVMVALGKFLQRWMDCTGQNSPLENHTALMEFILIGFSEIPKLQGLLFGIFLIIYIFILMGNSLILMITKVDLSLKTPMYFFLGNFTFLEICYVSVIVPRLLTDLSRQHGNISLLACAIQMYFFLILVDTECFILTAMAYDRYVAICNPLLYPVIMNDRLCVQLAVASWTTAIPIHTLFISVLFSSPFCEHNQLNHFFCDVPPVVQLVCGDTFLIEMLIYVIATLVVTVPFVLILGSYVKIVSTILRLPSATGRTKAFSTCSSHLMVVTLFFGSGIIVYFRPKSTHSTGMDKFFSFFNTILTPVFNPIIYCLRNKDMGCTGQNSLLGNHTTLVEFILIGFSDVPKLQGLLFGVFLILYIIILMGNSLIIMITKVDSSLQTPMYFFLGNFSFLEICYVSVTVPRLLTDLCRQYGNISFLACAVQMYFFLILGDTECFILTAMAYDRYVAICNPLLYPVIMNDMMCLQLVLVCWTTAIPIHIGFISVVFSSPFCGCNQLNHFFCDVPPVVQLVCGDTFMIEILTYVIATLVVAVPFLLILASYVKIISTILKLSSANGRAKAFSTCSSHLMVVILFFVSGITVYLRPKSTHSTGMDKFLSLFYTILIPVFNPIIYCLRNKDVMLASGQNSALGNHTALVEFILIGFSDVPHIYGFLFVQMYFFLILVDTECFILTAMAYDRYVAICNPLLYPVIMNDMMCLQLVLVCWTTAIPIHIGFISVVFSLPFCESLFLCSACCGDAFMVEMLLYVLAILISSVPPFLIVGSYVKIVSTILKLPSAAERAEAFSTFVPISRFLFFGSGIIVYMKPKSTHSTGMEKFLSLFYTIFIPMLNPIIYCLRNKDVLLALEKFLQKSIMECTEQNSTLENHTALVEFILIGFSDVPNLQGILFGIFLIIYVFILLGNSLIIMISKVDPLLQTPMYFFLRNFSFLEICYVSVIVPRLLTDLCRQYGNISFVACAIQMYFFLILVDTECFILTAMAYDRYVAICNPLLYPVIMNDRLCVQLAVACWTTAIPIHTLFILVVFSSTFSGCNQLNHFFCDAPPIVQLVCEDTFLVEMLTYVVAALGASIPSFLILGSYVKIISTILKLPSATGRAKAFSTCSSHLTVMTLFFASGIIVYMKPKSTYSTGMDKSLSLFYTILVPMFNPIIYCLRNKDICRNISQMACAIQIYFFLMFGDTECFILTATANNRYVDNCKQLFYFVINNRLHMECTGQNSLLGNHTALVEFILIGFSDAPKLQGFLFGVFLIIYVFILMGNSLIIVITKVDPSLQTPMYFFLGNFSFLEICYVSVTVPKILTDLCRQYGNISLLNCATQMYFFLILGDTECFILTAMAYDRYVATCNPLLYPVIMNNRLCVQLAVACWTTAIPVHILFTSGSFPQPSLDYTFFSDTCILCEIVSTILKLPSANGRAKAFSTCCSHLTVVTLFFGSGIIVYFKFNTSHSVGMDKFLSLFYTILIPMLNPIIYCLRNKELPSNTGRAKAFSTCSSHLIVVILFYGTATITYLKPKSKQYEGMEKLFSLFYTILTPMFNPLIYSLRNKDDLLFALFLAIYIIAFISSVTIFLITKLDLDLLTLEYFFLDSFPFLEICYLSVMFPRMYVKLGAHREQMEQHKNSVEVNFTSMMEFILLGFADISNLQMFLFVIFSFVYLIILMGNGLIILIISVDQSLQTPTYFFLSNFSFWKSAMYLPLFLECSKTFGLRKATFLFLPCLLLSVMAFDCYVAICNPLHYPLVMTHKICVQLVAASWITGVPIELGKTCQIFSLLFCRSNQINHFFCNIHPLLKLACGDTFLNEMLVFTAAVLFLTEEGNEVPKCWINLFEFTISVDGEQIKNRYSNVTTMMEFVLLGFSDIPNIRWILFGIFLVIYLTILMCNSIIILITSIDPVLQTPMYFFLNNFSFLEICYVTVTIPRMLMDLLTQKGTISFFACATQMCFVLMLGGAECLLLAVMSYDRYVAICNPLHYPLVMNHKACVQLVTAAWTSAVPVVIGQTCQIFSLPFCGSNTINHFFCDIPPILKLACGNTFVNELAVYVVAVIFIMVPFVLIVVSYGKIISNILKLSSSSGRAKAFSTCSSHLTVVILFYGTATITYLQPKPNQSEGTGKLISLFYTVLIPTLNPIIYTLRNKDIMLSLKKLLAKLLT</sequence>
<feature type="transmembrane region" description="Helical" evidence="13">
    <location>
        <begin position="67"/>
        <end position="86"/>
    </location>
</feature>
<feature type="transmembrane region" description="Helical" evidence="13">
    <location>
        <begin position="1369"/>
        <end position="1391"/>
    </location>
</feature>
<feature type="domain" description="G-protein coupled receptors family 1 profile" evidence="14">
    <location>
        <begin position="623"/>
        <end position="775"/>
    </location>
</feature>
<feature type="transmembrane region" description="Helical" evidence="13">
    <location>
        <begin position="452"/>
        <end position="476"/>
    </location>
</feature>
<dbReference type="PROSITE" id="PS50262">
    <property type="entry name" value="G_PROTEIN_RECEP_F1_2"/>
    <property type="match status" value="11"/>
</dbReference>
<dbReference type="CDD" id="cd15225">
    <property type="entry name" value="7tmA_OR10A-like"/>
    <property type="match status" value="7"/>
</dbReference>
<feature type="domain" description="G-protein coupled receptors family 1 profile" evidence="14">
    <location>
        <begin position="1922"/>
        <end position="2171"/>
    </location>
</feature>
<feature type="transmembrane region" description="Helical" evidence="13">
    <location>
        <begin position="2021"/>
        <end position="2045"/>
    </location>
</feature>
<feature type="transmembrane region" description="Helical" evidence="13">
    <location>
        <begin position="687"/>
        <end position="705"/>
    </location>
</feature>
<feature type="domain" description="G-protein coupled receptors family 1 profile" evidence="14">
    <location>
        <begin position="1676"/>
        <end position="1855"/>
    </location>
</feature>
<evidence type="ECO:0000256" key="2">
    <source>
        <dbReference type="ARBA" id="ARBA00004651"/>
    </source>
</evidence>
<feature type="transmembrane region" description="Helical" evidence="13">
    <location>
        <begin position="1983"/>
        <end position="2001"/>
    </location>
</feature>
<dbReference type="PROSITE" id="PS00237">
    <property type="entry name" value="G_PROTEIN_RECEP_F1_1"/>
    <property type="match status" value="6"/>
</dbReference>
<feature type="transmembrane region" description="Helical" evidence="13">
    <location>
        <begin position="2503"/>
        <end position="2521"/>
    </location>
</feature>
<dbReference type="InterPro" id="IPR000276">
    <property type="entry name" value="GPCR_Rhodpsn"/>
</dbReference>
<feature type="transmembrane region" description="Helical" evidence="13">
    <location>
        <begin position="280"/>
        <end position="299"/>
    </location>
</feature>
<feature type="transmembrane region" description="Helical" evidence="13">
    <location>
        <begin position="2471"/>
        <end position="2491"/>
    </location>
</feature>
<feature type="transmembrane region" description="Helical" evidence="13">
    <location>
        <begin position="998"/>
        <end position="1017"/>
    </location>
</feature>
<dbReference type="Pfam" id="PF13853">
    <property type="entry name" value="7tm_4"/>
    <property type="match status" value="11"/>
</dbReference>
<feature type="transmembrane region" description="Helical" evidence="13">
    <location>
        <begin position="1100"/>
        <end position="1122"/>
    </location>
</feature>
<keyword evidence="4" id="KW-0716">Sensory transduction</keyword>
<proteinExistence type="inferred from homology"/>
<evidence type="ECO:0000256" key="3">
    <source>
        <dbReference type="ARBA" id="ARBA00022475"/>
    </source>
</evidence>
<feature type="transmembrane region" description="Helical" evidence="13">
    <location>
        <begin position="2118"/>
        <end position="2141"/>
    </location>
</feature>
<feature type="transmembrane region" description="Helical" evidence="13">
    <location>
        <begin position="2297"/>
        <end position="2319"/>
    </location>
</feature>
<feature type="transmembrane region" description="Helical" evidence="13">
    <location>
        <begin position="1237"/>
        <end position="1256"/>
    </location>
</feature>
<feature type="domain" description="G-protein coupled receptors family 1 profile" evidence="14">
    <location>
        <begin position="1384"/>
        <end position="1633"/>
    </location>
</feature>
<evidence type="ECO:0000259" key="14">
    <source>
        <dbReference type="PROSITE" id="PS50262"/>
    </source>
</evidence>
<comment type="function">
    <text evidence="1">Putative odorant or sperm cell receptor.</text>
</comment>
<feature type="transmembrane region" description="Helical" evidence="13">
    <location>
        <begin position="338"/>
        <end position="360"/>
    </location>
</feature>
<dbReference type="Proteomes" id="UP000700334">
    <property type="component" value="Unassembled WGS sequence"/>
</dbReference>
<feature type="transmembrane region" description="Helical" evidence="13">
    <location>
        <begin position="245"/>
        <end position="268"/>
    </location>
</feature>
<feature type="transmembrane region" description="Helical" evidence="13">
    <location>
        <begin position="3129"/>
        <end position="3148"/>
    </location>
</feature>
<protein>
    <submittedName>
        <fullName evidence="15">Olfactory receptor 10AG1</fullName>
    </submittedName>
</protein>
<feature type="transmembrane region" description="Helical" evidence="13">
    <location>
        <begin position="1487"/>
        <end position="1507"/>
    </location>
</feature>
<keyword evidence="11 12" id="KW-0807">Transducer</keyword>
<feature type="transmembrane region" description="Helical" evidence="13">
    <location>
        <begin position="922"/>
        <end position="944"/>
    </location>
</feature>
<feature type="transmembrane region" description="Helical" evidence="13">
    <location>
        <begin position="1670"/>
        <end position="1695"/>
    </location>
</feature>
<feature type="transmembrane region" description="Helical" evidence="13">
    <location>
        <begin position="965"/>
        <end position="986"/>
    </location>
</feature>
<name>A0A8J6A0Z5_GALPY</name>
<feature type="transmembrane region" description="Helical" evidence="13">
    <location>
        <begin position="1942"/>
        <end position="1963"/>
    </location>
</feature>
<evidence type="ECO:0000256" key="10">
    <source>
        <dbReference type="ARBA" id="ARBA00023170"/>
    </source>
</evidence>
<feature type="transmembrane region" description="Helical" evidence="13">
    <location>
        <begin position="1764"/>
        <end position="1785"/>
    </location>
</feature>
<keyword evidence="5 12" id="KW-0812">Transmembrane</keyword>
<dbReference type="OrthoDB" id="9444602at2759"/>
<feature type="transmembrane region" description="Helical" evidence="13">
    <location>
        <begin position="33"/>
        <end position="55"/>
    </location>
</feature>
<feature type="transmembrane region" description="Helical" evidence="13">
    <location>
        <begin position="2663"/>
        <end position="2685"/>
    </location>
</feature>
<feature type="transmembrane region" description="Helical" evidence="13">
    <location>
        <begin position="2916"/>
        <end position="2938"/>
    </location>
</feature>
<feature type="domain" description="G-protein coupled receptors family 1 profile" evidence="14">
    <location>
        <begin position="353"/>
        <end position="602"/>
    </location>
</feature>
<dbReference type="EMBL" id="JAGFMF010011811">
    <property type="protein sequence ID" value="KAG8511888.1"/>
    <property type="molecule type" value="Genomic_DNA"/>
</dbReference>
<feature type="transmembrane region" description="Helical" evidence="13">
    <location>
        <begin position="1907"/>
        <end position="1930"/>
    </location>
</feature>
<feature type="domain" description="G-protein coupled receptors family 1 profile" evidence="14">
    <location>
        <begin position="2678"/>
        <end position="2827"/>
    </location>
</feature>
<feature type="transmembrane region" description="Helical" evidence="13">
    <location>
        <begin position="1580"/>
        <end position="1604"/>
    </location>
</feature>
<evidence type="ECO:0000256" key="11">
    <source>
        <dbReference type="ARBA" id="ARBA00023224"/>
    </source>
</evidence>